<reference evidence="2 3" key="1">
    <citation type="submission" date="2023-07" db="EMBL/GenBank/DDBJ databases">
        <title>Sorghum-associated microbial communities from plants grown in Nebraska, USA.</title>
        <authorList>
            <person name="Schachtman D."/>
        </authorList>
    </citation>
    <scope>NUCLEOTIDE SEQUENCE [LARGE SCALE GENOMIC DNA]</scope>
    <source>
        <strain evidence="2 3">3773</strain>
    </source>
</reference>
<dbReference type="GO" id="GO:0051301">
    <property type="term" value="P:cell division"/>
    <property type="evidence" value="ECO:0007669"/>
    <property type="project" value="UniProtKB-KW"/>
</dbReference>
<keyword evidence="2" id="KW-0131">Cell cycle</keyword>
<evidence type="ECO:0000313" key="2">
    <source>
        <dbReference type="EMBL" id="MDR6968461.1"/>
    </source>
</evidence>
<dbReference type="Proteomes" id="UP001255185">
    <property type="component" value="Unassembled WGS sequence"/>
</dbReference>
<feature type="coiled-coil region" evidence="1">
    <location>
        <begin position="49"/>
        <end position="76"/>
    </location>
</feature>
<sequence>MENQKNNSSLKAIVVVLALLLAGSLAYIFKMTTDANALQTELTTEKGEKADVLKQLEQLRATYDQAIADNTALSDDLVAEREKVVNLIADLKKSKGDAASMAKYRDQYNKLQSNMKVLIAENEELKKQNQKLTTERDSTVLVLGEAKKFNDTLVVQNENLAKTVEKGSKVTVMNLRTQAIKVRSSGKQIETEKARRADQLKVCFALAANSIAKSGDKTYYVQIIDSKNNVLGEKKTENFGDMSLTYSFTTTVAYNNEAVDVCEFLDGKGVDFEKGTYYVNIFDKGDLVSKTSFTLK</sequence>
<accession>A0ABU1TRG1</accession>
<name>A0ABU1TRG1_9FLAO</name>
<keyword evidence="1" id="KW-0175">Coiled coil</keyword>
<protein>
    <submittedName>
        <fullName evidence="2">Cell division protein FtsB</fullName>
    </submittedName>
</protein>
<dbReference type="EMBL" id="JAVDVI010000010">
    <property type="protein sequence ID" value="MDR6968461.1"/>
    <property type="molecule type" value="Genomic_DNA"/>
</dbReference>
<keyword evidence="3" id="KW-1185">Reference proteome</keyword>
<gene>
    <name evidence="2" type="ORF">J2X31_002484</name>
</gene>
<evidence type="ECO:0000256" key="1">
    <source>
        <dbReference type="SAM" id="Coils"/>
    </source>
</evidence>
<evidence type="ECO:0000313" key="3">
    <source>
        <dbReference type="Proteomes" id="UP001255185"/>
    </source>
</evidence>
<dbReference type="RefSeq" id="WP_310027050.1">
    <property type="nucleotide sequence ID" value="NZ_JAVDVI010000010.1"/>
</dbReference>
<keyword evidence="2" id="KW-0132">Cell division</keyword>
<proteinExistence type="predicted"/>
<organism evidence="2 3">
    <name type="scientific">Flavobacterium arsenatis</name>
    <dbReference type="NCBI Taxonomy" id="1484332"/>
    <lineage>
        <taxon>Bacteria</taxon>
        <taxon>Pseudomonadati</taxon>
        <taxon>Bacteroidota</taxon>
        <taxon>Flavobacteriia</taxon>
        <taxon>Flavobacteriales</taxon>
        <taxon>Flavobacteriaceae</taxon>
        <taxon>Flavobacterium</taxon>
    </lineage>
</organism>
<feature type="coiled-coil region" evidence="1">
    <location>
        <begin position="101"/>
        <end position="135"/>
    </location>
</feature>
<comment type="caution">
    <text evidence="2">The sequence shown here is derived from an EMBL/GenBank/DDBJ whole genome shotgun (WGS) entry which is preliminary data.</text>
</comment>